<proteinExistence type="predicted"/>
<gene>
    <name evidence="1" type="ORF">Cvel_10441</name>
</gene>
<dbReference type="EMBL" id="CDMZ01004866">
    <property type="protein sequence ID" value="CEM51170.1"/>
    <property type="molecule type" value="Genomic_DNA"/>
</dbReference>
<organism evidence="1">
    <name type="scientific">Chromera velia CCMP2878</name>
    <dbReference type="NCBI Taxonomy" id="1169474"/>
    <lineage>
        <taxon>Eukaryota</taxon>
        <taxon>Sar</taxon>
        <taxon>Alveolata</taxon>
        <taxon>Colpodellida</taxon>
        <taxon>Chromeraceae</taxon>
        <taxon>Chromera</taxon>
    </lineage>
</organism>
<name>A0A0G4I2K6_9ALVE</name>
<dbReference type="VEuPathDB" id="CryptoDB:Cvel_10441"/>
<protein>
    <submittedName>
        <fullName evidence="1">Uncharacterized protein</fullName>
    </submittedName>
</protein>
<evidence type="ECO:0000313" key="1">
    <source>
        <dbReference type="EMBL" id="CEM51170.1"/>
    </source>
</evidence>
<dbReference type="AlphaFoldDB" id="A0A0G4I2K6"/>
<reference evidence="1" key="1">
    <citation type="submission" date="2014-11" db="EMBL/GenBank/DDBJ databases">
        <authorList>
            <person name="Otto D Thomas"/>
            <person name="Naeem Raeece"/>
        </authorList>
    </citation>
    <scope>NUCLEOTIDE SEQUENCE</scope>
</reference>
<accession>A0A0G4I2K6</accession>
<sequence length="86" mass="9643">MNEQLKLAFSTGQKKTKSTPLSAAFGIDDDDEEEQVIPQNAKFSRNQGLDTSAFPSLLFSSRPCLCQSRTMANEVLLHIERFRIHG</sequence>